<keyword evidence="5" id="KW-1185">Reference proteome</keyword>
<evidence type="ECO:0000313" key="5">
    <source>
        <dbReference type="Proteomes" id="UP000198432"/>
    </source>
</evidence>
<dbReference type="GO" id="GO:0044281">
    <property type="term" value="P:small molecule metabolic process"/>
    <property type="evidence" value="ECO:0007669"/>
    <property type="project" value="UniProtKB-ARBA"/>
</dbReference>
<evidence type="ECO:0000256" key="2">
    <source>
        <dbReference type="ARBA" id="ARBA00022723"/>
    </source>
</evidence>
<sequence length="128" mass="14623">MKMIRYGELNKEKTGIVIDGIWYDTSAFGEDYNKQFFESDGPARLMEFVQTNKGKLEHIPENSRLGSPFARPSKIVCTGLNFADHAEEMKNPIPTEPIIFMKSTTALWDLTTTSSYPEIPRRQTGKWS</sequence>
<dbReference type="AlphaFoldDB" id="A0A239KUD6"/>
<evidence type="ECO:0000259" key="3">
    <source>
        <dbReference type="Pfam" id="PF01557"/>
    </source>
</evidence>
<dbReference type="Pfam" id="PF01557">
    <property type="entry name" value="FAA_hydrolase"/>
    <property type="match status" value="1"/>
</dbReference>
<gene>
    <name evidence="4" type="ORF">SAMN06296052_13163</name>
</gene>
<dbReference type="PANTHER" id="PTHR42796:SF4">
    <property type="entry name" value="FUMARYLACETOACETATE HYDROLASE DOMAIN-CONTAINING PROTEIN 2A"/>
    <property type="match status" value="1"/>
</dbReference>
<feature type="domain" description="Fumarylacetoacetase-like C-terminal" evidence="3">
    <location>
        <begin position="74"/>
        <end position="117"/>
    </location>
</feature>
<name>A0A239KUD6_9BACT</name>
<dbReference type="GO" id="GO:0003824">
    <property type="term" value="F:catalytic activity"/>
    <property type="evidence" value="ECO:0007669"/>
    <property type="project" value="InterPro"/>
</dbReference>
<dbReference type="InterPro" id="IPR036663">
    <property type="entry name" value="Fumarylacetoacetase_C_sf"/>
</dbReference>
<evidence type="ECO:0000256" key="1">
    <source>
        <dbReference type="ARBA" id="ARBA00010211"/>
    </source>
</evidence>
<protein>
    <recommendedName>
        <fullName evidence="3">Fumarylacetoacetase-like C-terminal domain-containing protein</fullName>
    </recommendedName>
</protein>
<dbReference type="Gene3D" id="3.90.850.10">
    <property type="entry name" value="Fumarylacetoacetase-like, C-terminal domain"/>
    <property type="match status" value="1"/>
</dbReference>
<dbReference type="InterPro" id="IPR051121">
    <property type="entry name" value="FAH"/>
</dbReference>
<reference evidence="5" key="1">
    <citation type="submission" date="2017-06" db="EMBL/GenBank/DDBJ databases">
        <authorList>
            <person name="Varghese N."/>
            <person name="Submissions S."/>
        </authorList>
    </citation>
    <scope>NUCLEOTIDE SEQUENCE [LARGE SCALE GENOMIC DNA]</scope>
    <source>
        <strain evidence="5">NKM1</strain>
    </source>
</reference>
<dbReference type="Proteomes" id="UP000198432">
    <property type="component" value="Unassembled WGS sequence"/>
</dbReference>
<dbReference type="GO" id="GO:0046872">
    <property type="term" value="F:metal ion binding"/>
    <property type="evidence" value="ECO:0007669"/>
    <property type="project" value="UniProtKB-KW"/>
</dbReference>
<keyword evidence="2" id="KW-0479">Metal-binding</keyword>
<comment type="similarity">
    <text evidence="1">Belongs to the FAH family.</text>
</comment>
<accession>A0A239KUD6</accession>
<evidence type="ECO:0000313" key="4">
    <source>
        <dbReference type="EMBL" id="SNT21685.1"/>
    </source>
</evidence>
<organism evidence="4 5">
    <name type="scientific">Pontibacter ummariensis</name>
    <dbReference type="NCBI Taxonomy" id="1610492"/>
    <lineage>
        <taxon>Bacteria</taxon>
        <taxon>Pseudomonadati</taxon>
        <taxon>Bacteroidota</taxon>
        <taxon>Cytophagia</taxon>
        <taxon>Cytophagales</taxon>
        <taxon>Hymenobacteraceae</taxon>
        <taxon>Pontibacter</taxon>
    </lineage>
</organism>
<dbReference type="EMBL" id="FZOQ01000031">
    <property type="protein sequence ID" value="SNT21685.1"/>
    <property type="molecule type" value="Genomic_DNA"/>
</dbReference>
<dbReference type="PANTHER" id="PTHR42796">
    <property type="entry name" value="FUMARYLACETOACETATE HYDROLASE DOMAIN-CONTAINING PROTEIN 2A-RELATED"/>
    <property type="match status" value="1"/>
</dbReference>
<dbReference type="InterPro" id="IPR011234">
    <property type="entry name" value="Fumarylacetoacetase-like_C"/>
</dbReference>
<dbReference type="SUPFAM" id="SSF56529">
    <property type="entry name" value="FAH"/>
    <property type="match status" value="1"/>
</dbReference>
<proteinExistence type="inferred from homology"/>